<accession>A0A495BDY0</accession>
<dbReference type="Pfam" id="PF12146">
    <property type="entry name" value="Hydrolase_4"/>
    <property type="match status" value="1"/>
</dbReference>
<dbReference type="GO" id="GO:0016787">
    <property type="term" value="F:hydrolase activity"/>
    <property type="evidence" value="ECO:0007669"/>
    <property type="project" value="UniProtKB-KW"/>
</dbReference>
<dbReference type="Gene3D" id="3.40.50.1820">
    <property type="entry name" value="alpha/beta hydrolase"/>
    <property type="match status" value="1"/>
</dbReference>
<dbReference type="InterPro" id="IPR022742">
    <property type="entry name" value="Hydrolase_4"/>
</dbReference>
<feature type="signal peptide" evidence="1">
    <location>
        <begin position="1"/>
        <end position="18"/>
    </location>
</feature>
<dbReference type="Proteomes" id="UP000279384">
    <property type="component" value="Unassembled WGS sequence"/>
</dbReference>
<keyword evidence="3" id="KW-0378">Hydrolase</keyword>
<sequence length="398" mass="44337">MPIRALTLPLLAAVFALAACSQTRPPPKPPLGQASFASYQQETRQWLRQHRQFLGADIERELDYNSPHEWRPAGAPRGGVLLVHGLGDSPFSFVDIAPRLAQQGWLVRTVLLPGHGSTPQSLLPVAMADWQQVVREQTQLLQREVGRVWLGGFSTGGNLVLGEALANAGIAGLLLFSPGLKSDSRLDWLTPWLAPLRPWLRQPEPGRAQQTPVRYLNVPTNGFGQYYRSSASVRAQLARQPYPRPVLMVLSEHDSVLDVRYTLAQFSQRFSHPHSRLIWYGNAPASSDQRVLWRPDRLPQQRISQFSHMSVLFAPDNPLYGRDGSLRLCQNGQDAADDAACRNGATVWYSDWGYREAGKVHARLTFNPYFDWQLQQIQQLLAGSSAGDATLQQAAGAR</sequence>
<dbReference type="PROSITE" id="PS51257">
    <property type="entry name" value="PROKAR_LIPOPROTEIN"/>
    <property type="match status" value="1"/>
</dbReference>
<protein>
    <submittedName>
        <fullName evidence="3">Alpha-beta hydrolase superfamily lysophospholipase</fullName>
    </submittedName>
</protein>
<gene>
    <name evidence="3" type="ORF">C8E02_2209</name>
</gene>
<feature type="domain" description="Serine aminopeptidase S33" evidence="2">
    <location>
        <begin position="75"/>
        <end position="202"/>
    </location>
</feature>
<evidence type="ECO:0000256" key="1">
    <source>
        <dbReference type="SAM" id="SignalP"/>
    </source>
</evidence>
<organism evidence="3 4">
    <name type="scientific">Vogesella indigofera</name>
    <name type="common">Pseudomonas indigofera</name>
    <dbReference type="NCBI Taxonomy" id="45465"/>
    <lineage>
        <taxon>Bacteria</taxon>
        <taxon>Pseudomonadati</taxon>
        <taxon>Pseudomonadota</taxon>
        <taxon>Betaproteobacteria</taxon>
        <taxon>Neisseriales</taxon>
        <taxon>Chromobacteriaceae</taxon>
        <taxon>Vogesella</taxon>
    </lineage>
</organism>
<reference evidence="3 4" key="1">
    <citation type="submission" date="2018-10" db="EMBL/GenBank/DDBJ databases">
        <title>Genomic Encyclopedia of Type Strains, Phase IV (KMG-IV): sequencing the most valuable type-strain genomes for metagenomic binning, comparative biology and taxonomic classification.</title>
        <authorList>
            <person name="Goeker M."/>
        </authorList>
    </citation>
    <scope>NUCLEOTIDE SEQUENCE [LARGE SCALE GENOMIC DNA]</scope>
    <source>
        <strain evidence="3 4">DSM 3303</strain>
    </source>
</reference>
<comment type="caution">
    <text evidence="3">The sequence shown here is derived from an EMBL/GenBank/DDBJ whole genome shotgun (WGS) entry which is preliminary data.</text>
</comment>
<evidence type="ECO:0000313" key="4">
    <source>
        <dbReference type="Proteomes" id="UP000279384"/>
    </source>
</evidence>
<dbReference type="SUPFAM" id="SSF53474">
    <property type="entry name" value="alpha/beta-Hydrolases"/>
    <property type="match status" value="1"/>
</dbReference>
<evidence type="ECO:0000259" key="2">
    <source>
        <dbReference type="Pfam" id="PF12146"/>
    </source>
</evidence>
<proteinExistence type="predicted"/>
<name>A0A495BDY0_VOGIN</name>
<dbReference type="AlphaFoldDB" id="A0A495BDY0"/>
<dbReference type="InterPro" id="IPR029058">
    <property type="entry name" value="AB_hydrolase_fold"/>
</dbReference>
<dbReference type="EMBL" id="RBID01000015">
    <property type="protein sequence ID" value="RKQ57905.1"/>
    <property type="molecule type" value="Genomic_DNA"/>
</dbReference>
<dbReference type="RefSeq" id="WP_120810781.1">
    <property type="nucleotide sequence ID" value="NZ_RBID01000015.1"/>
</dbReference>
<evidence type="ECO:0000313" key="3">
    <source>
        <dbReference type="EMBL" id="RKQ57905.1"/>
    </source>
</evidence>
<feature type="chain" id="PRO_5019816622" evidence="1">
    <location>
        <begin position="19"/>
        <end position="398"/>
    </location>
</feature>
<keyword evidence="1" id="KW-0732">Signal</keyword>